<sequence length="196" mass="21609">MHHRLGILAGSFRQNGNAAGVTRWAAARLRELVDKDTEVLILSEHATLPLPALKEQAVPATINDSSNYEFAVVQEWSRLISSLSGLIITTPQYNWGYPGDLKNAIDHLYMEWKDLPIVIATFGGHGGSKCGPALAQVIEGIKAKVVSVSEVEITLPKNYIGGNERVQDGQEEFLAEYGPKLDEAMTKLLDQLRERK</sequence>
<dbReference type="EMBL" id="BABT02000077">
    <property type="protein sequence ID" value="GAA96297.1"/>
    <property type="molecule type" value="Genomic_DNA"/>
</dbReference>
<feature type="domain" description="NADPH-dependent FMN reductase-like" evidence="1">
    <location>
        <begin position="4"/>
        <end position="151"/>
    </location>
</feature>
<dbReference type="InterPro" id="IPR050712">
    <property type="entry name" value="NAD(P)H-dep_reductase"/>
</dbReference>
<proteinExistence type="predicted"/>
<dbReference type="GO" id="GO:0005829">
    <property type="term" value="C:cytosol"/>
    <property type="evidence" value="ECO:0007669"/>
    <property type="project" value="TreeGrafter"/>
</dbReference>
<dbReference type="GO" id="GO:0010181">
    <property type="term" value="F:FMN binding"/>
    <property type="evidence" value="ECO:0007669"/>
    <property type="project" value="TreeGrafter"/>
</dbReference>
<accession>G7E0D7</accession>
<protein>
    <recommendedName>
        <fullName evidence="1">NADPH-dependent FMN reductase-like domain-containing protein</fullName>
    </recommendedName>
</protein>
<dbReference type="PANTHER" id="PTHR30543:SF21">
    <property type="entry name" value="NAD(P)H-DEPENDENT FMN REDUCTASE LOT6"/>
    <property type="match status" value="1"/>
</dbReference>
<dbReference type="RefSeq" id="XP_014565704.1">
    <property type="nucleotide sequence ID" value="XM_014710218.1"/>
</dbReference>
<dbReference type="Proteomes" id="UP000009131">
    <property type="component" value="Unassembled WGS sequence"/>
</dbReference>
<dbReference type="OrthoDB" id="68575at2759"/>
<evidence type="ECO:0000259" key="1">
    <source>
        <dbReference type="Pfam" id="PF03358"/>
    </source>
</evidence>
<gene>
    <name evidence="2" type="primary">Mo02963</name>
    <name evidence="2" type="ORF">E5Q_02963</name>
</gene>
<dbReference type="InterPro" id="IPR029039">
    <property type="entry name" value="Flavoprotein-like_sf"/>
</dbReference>
<name>G7E0D7_MIXOS</name>
<dbReference type="InParanoid" id="G7E0D7"/>
<reference evidence="2 3" key="2">
    <citation type="journal article" date="2012" name="Open Biol.">
        <title>Characteristics of nucleosomes and linker DNA regions on the genome of the basidiomycete Mixia osmundae revealed by mono- and dinucleosome mapping.</title>
        <authorList>
            <person name="Nishida H."/>
            <person name="Kondo S."/>
            <person name="Matsumoto T."/>
            <person name="Suzuki Y."/>
            <person name="Yoshikawa H."/>
            <person name="Taylor T.D."/>
            <person name="Sugiyama J."/>
        </authorList>
    </citation>
    <scope>NUCLEOTIDE SEQUENCE [LARGE SCALE GENOMIC DNA]</scope>
    <source>
        <strain evidence="3">CBS 9802 / IAM 14324 / JCM 22182 / KY 12970</strain>
    </source>
</reference>
<reference evidence="2 3" key="1">
    <citation type="journal article" date="2011" name="J. Gen. Appl. Microbiol.">
        <title>Draft genome sequencing of the enigmatic basidiomycete Mixia osmundae.</title>
        <authorList>
            <person name="Nishida H."/>
            <person name="Nagatsuka Y."/>
            <person name="Sugiyama J."/>
        </authorList>
    </citation>
    <scope>NUCLEOTIDE SEQUENCE [LARGE SCALE GENOMIC DNA]</scope>
    <source>
        <strain evidence="3">CBS 9802 / IAM 14324 / JCM 22182 / KY 12970</strain>
    </source>
</reference>
<keyword evidence="3" id="KW-1185">Reference proteome</keyword>
<dbReference type="OMA" id="DHLYSEW"/>
<dbReference type="eggNOG" id="KOG4530">
    <property type="taxonomic scope" value="Eukaryota"/>
</dbReference>
<dbReference type="STRING" id="764103.G7E0D7"/>
<evidence type="ECO:0000313" key="3">
    <source>
        <dbReference type="Proteomes" id="UP000009131"/>
    </source>
</evidence>
<dbReference type="Gene3D" id="3.40.50.360">
    <property type="match status" value="1"/>
</dbReference>
<dbReference type="FunCoup" id="G7E0D7">
    <property type="interactions" value="208"/>
</dbReference>
<dbReference type="InterPro" id="IPR005025">
    <property type="entry name" value="FMN_Rdtase-like_dom"/>
</dbReference>
<dbReference type="PANTHER" id="PTHR30543">
    <property type="entry name" value="CHROMATE REDUCTASE"/>
    <property type="match status" value="1"/>
</dbReference>
<dbReference type="SUPFAM" id="SSF52218">
    <property type="entry name" value="Flavoproteins"/>
    <property type="match status" value="1"/>
</dbReference>
<dbReference type="AlphaFoldDB" id="G7E0D7"/>
<dbReference type="GO" id="GO:0016491">
    <property type="term" value="F:oxidoreductase activity"/>
    <property type="evidence" value="ECO:0007669"/>
    <property type="project" value="InterPro"/>
</dbReference>
<dbReference type="HOGENOM" id="CLU_055322_2_0_1"/>
<organism evidence="2 3">
    <name type="scientific">Mixia osmundae (strain CBS 9802 / IAM 14324 / JCM 22182 / KY 12970)</name>
    <dbReference type="NCBI Taxonomy" id="764103"/>
    <lineage>
        <taxon>Eukaryota</taxon>
        <taxon>Fungi</taxon>
        <taxon>Dikarya</taxon>
        <taxon>Basidiomycota</taxon>
        <taxon>Pucciniomycotina</taxon>
        <taxon>Mixiomycetes</taxon>
        <taxon>Mixiales</taxon>
        <taxon>Mixiaceae</taxon>
        <taxon>Mixia</taxon>
    </lineage>
</organism>
<evidence type="ECO:0000313" key="2">
    <source>
        <dbReference type="EMBL" id="GAA96297.1"/>
    </source>
</evidence>
<comment type="caution">
    <text evidence="2">The sequence shown here is derived from an EMBL/GenBank/DDBJ whole genome shotgun (WGS) entry which is preliminary data.</text>
</comment>
<dbReference type="Pfam" id="PF03358">
    <property type="entry name" value="FMN_red"/>
    <property type="match status" value="1"/>
</dbReference>